<evidence type="ECO:0000313" key="2">
    <source>
        <dbReference type="EMBL" id="RXI05859.1"/>
    </source>
</evidence>
<keyword evidence="3" id="KW-1185">Reference proteome</keyword>
<feature type="compositionally biased region" description="Basic residues" evidence="1">
    <location>
        <begin position="205"/>
        <end position="220"/>
    </location>
</feature>
<gene>
    <name evidence="2" type="ORF">DVH24_017901</name>
</gene>
<proteinExistence type="predicted"/>
<feature type="region of interest" description="Disordered" evidence="1">
    <location>
        <begin position="201"/>
        <end position="224"/>
    </location>
</feature>
<name>A0A498KCG1_MALDO</name>
<evidence type="ECO:0000313" key="3">
    <source>
        <dbReference type="Proteomes" id="UP000290289"/>
    </source>
</evidence>
<protein>
    <submittedName>
        <fullName evidence="2">Uncharacterized protein</fullName>
    </submittedName>
</protein>
<sequence length="542" mass="60906">MHRMFLTSVTFCQQGTEGVEGLALPRTKLNGEYKHLPNELIWLCWHGFPLKSIPDDFINQPRLVVLDMQFSQLLQVWEGSKVQSITHDDILFLFVFGFPPPFYEIFLLNINWGRRIVPRLRQTHSLQPHSLPQTRHENLPVLFQPRGPAVSDRREQISDSKGAYDPSSNQIMSSTEEQLAVAVHDHDLLGLAHLHLSSSLDTPHAGRHIQRRSRRFHSHPRSYPQNLPVLLQRQPYGPAVSDSREQISDSMGAYDPSRNQIMSSTEEQLAVAVHDHDPLGLAHLRLSLSLDTPHAGCHIQRRSRQPHSHPRSCPQNLPVLLQRHPHGPVVSDSGELSPSSPDFSGSLKRTWVNLVGNKPMKENLHDLDPHPARHTQIGSMVRHDQGSDAPSSSGVMHRHHLFSPSLSSFFKAACKGLEGCYSIPMNLVLRLGPLPAFCEAAVVAMAESLVEWTSCGFGGIFLNGIYDIPDFEFVDEGKEADFDIPQCNGRDFKGLTLCLLYSSNKKDAHPLGITTKRTALDTWITWASIPTSRESLDYNYLI</sequence>
<comment type="caution">
    <text evidence="2">The sequence shown here is derived from an EMBL/GenBank/DDBJ whole genome shotgun (WGS) entry which is preliminary data.</text>
</comment>
<feature type="region of interest" description="Disordered" evidence="1">
    <location>
        <begin position="150"/>
        <end position="169"/>
    </location>
</feature>
<dbReference type="AlphaFoldDB" id="A0A498KCG1"/>
<organism evidence="2 3">
    <name type="scientific">Malus domestica</name>
    <name type="common">Apple</name>
    <name type="synonym">Pyrus malus</name>
    <dbReference type="NCBI Taxonomy" id="3750"/>
    <lineage>
        <taxon>Eukaryota</taxon>
        <taxon>Viridiplantae</taxon>
        <taxon>Streptophyta</taxon>
        <taxon>Embryophyta</taxon>
        <taxon>Tracheophyta</taxon>
        <taxon>Spermatophyta</taxon>
        <taxon>Magnoliopsida</taxon>
        <taxon>eudicotyledons</taxon>
        <taxon>Gunneridae</taxon>
        <taxon>Pentapetalae</taxon>
        <taxon>rosids</taxon>
        <taxon>fabids</taxon>
        <taxon>Rosales</taxon>
        <taxon>Rosaceae</taxon>
        <taxon>Amygdaloideae</taxon>
        <taxon>Maleae</taxon>
        <taxon>Malus</taxon>
    </lineage>
</organism>
<reference evidence="2 3" key="1">
    <citation type="submission" date="2018-10" db="EMBL/GenBank/DDBJ databases">
        <title>A high-quality apple genome assembly.</title>
        <authorList>
            <person name="Hu J."/>
        </authorList>
    </citation>
    <scope>NUCLEOTIDE SEQUENCE [LARGE SCALE GENOMIC DNA]</scope>
    <source>
        <strain evidence="3">cv. HFTH1</strain>
        <tissue evidence="2">Young leaf</tissue>
    </source>
</reference>
<dbReference type="Proteomes" id="UP000290289">
    <property type="component" value="Chromosome 2"/>
</dbReference>
<accession>A0A498KCG1</accession>
<dbReference type="EMBL" id="RDQH01000328">
    <property type="protein sequence ID" value="RXI05859.1"/>
    <property type="molecule type" value="Genomic_DNA"/>
</dbReference>
<evidence type="ECO:0000256" key="1">
    <source>
        <dbReference type="SAM" id="MobiDB-lite"/>
    </source>
</evidence>